<reference evidence="1" key="1">
    <citation type="submission" date="2005-10" db="EMBL/GenBank/DDBJ databases">
        <authorList>
            <person name="Loftus B.J."/>
            <person name="Nene V.M."/>
            <person name="Hannick L.I."/>
            <person name="Bidwell S."/>
            <person name="Haas B."/>
            <person name="Amedeo P."/>
            <person name="Orvis J."/>
            <person name="Wortman J.R."/>
            <person name="White O.R."/>
            <person name="Salzberg S."/>
            <person name="Shumway M."/>
            <person name="Koo H."/>
            <person name="Zhao Y."/>
            <person name="Holmes M."/>
            <person name="Miller J."/>
            <person name="Schatz M."/>
            <person name="Pop M."/>
            <person name="Pai G."/>
            <person name="Utterback T."/>
            <person name="Rogers Y.-H."/>
            <person name="Kravitz S."/>
            <person name="Fraser C.M."/>
        </authorList>
    </citation>
    <scope>NUCLEOTIDE SEQUENCE</scope>
    <source>
        <strain evidence="1">Liverpool</strain>
    </source>
</reference>
<evidence type="ECO:0000313" key="2">
    <source>
        <dbReference type="Proteomes" id="UP000682892"/>
    </source>
</evidence>
<reference evidence="1" key="2">
    <citation type="journal article" date="2007" name="Science">
        <title>Genome sequence of Aedes aegypti, a major arbovirus vector.</title>
        <authorList>
            <person name="Nene V."/>
            <person name="Wortman J.R."/>
            <person name="Lawson D."/>
            <person name="Haas B."/>
            <person name="Kodira C."/>
            <person name="Tu Z.J."/>
            <person name="Loftus B."/>
            <person name="Xi Z."/>
            <person name="Megy K."/>
            <person name="Grabherr M."/>
            <person name="Ren Q."/>
            <person name="Zdobnov E.M."/>
            <person name="Lobo N.F."/>
            <person name="Campbell K.S."/>
            <person name="Brown S.E."/>
            <person name="Bonaldo M.F."/>
            <person name="Zhu J."/>
            <person name="Sinkins S.P."/>
            <person name="Hogenkamp D.G."/>
            <person name="Amedeo P."/>
            <person name="Arensburger P."/>
            <person name="Atkinson P.W."/>
            <person name="Bidwell S."/>
            <person name="Biedler J."/>
            <person name="Birney E."/>
            <person name="Bruggner R.V."/>
            <person name="Costas J."/>
            <person name="Coy M.R."/>
            <person name="Crabtree J."/>
            <person name="Crawford M."/>
            <person name="Debruyn B."/>
            <person name="Decaprio D."/>
            <person name="Eiglmeier K."/>
            <person name="Eisenstadt E."/>
            <person name="El-Dorry H."/>
            <person name="Gelbart W.M."/>
            <person name="Gomes S.L."/>
            <person name="Hammond M."/>
            <person name="Hannick L.I."/>
            <person name="Hogan J.R."/>
            <person name="Holmes M.H."/>
            <person name="Jaffe D."/>
            <person name="Johnston J.S."/>
            <person name="Kennedy R.C."/>
            <person name="Koo H."/>
            <person name="Kravitz S."/>
            <person name="Kriventseva E.V."/>
            <person name="Kulp D."/>
            <person name="Labutti K."/>
            <person name="Lee E."/>
            <person name="Li S."/>
            <person name="Lovin D.D."/>
            <person name="Mao C."/>
            <person name="Mauceli E."/>
            <person name="Menck C.F."/>
            <person name="Miller J.R."/>
            <person name="Montgomery P."/>
            <person name="Mori A."/>
            <person name="Nascimento A.L."/>
            <person name="Naveira H.F."/>
            <person name="Nusbaum C."/>
            <person name="O'leary S."/>
            <person name="Orvis J."/>
            <person name="Pertea M."/>
            <person name="Quesneville H."/>
            <person name="Reidenbach K.R."/>
            <person name="Rogers Y.H."/>
            <person name="Roth C.W."/>
            <person name="Schneider J.R."/>
            <person name="Schatz M."/>
            <person name="Shumway M."/>
            <person name="Stanke M."/>
            <person name="Stinson E.O."/>
            <person name="Tubio J.M."/>
            <person name="Vanzee J.P."/>
            <person name="Verjovski-Almeida S."/>
            <person name="Werner D."/>
            <person name="White O."/>
            <person name="Wyder S."/>
            <person name="Zeng Q."/>
            <person name="Zhao Q."/>
            <person name="Zhao Y."/>
            <person name="Hill C.A."/>
            <person name="Raikhel A.S."/>
            <person name="Soares M.B."/>
            <person name="Knudson D.L."/>
            <person name="Lee N.H."/>
            <person name="Galagan J."/>
            <person name="Salzberg S.L."/>
            <person name="Paulsen I.T."/>
            <person name="Dimopoulos G."/>
            <person name="Collins F.H."/>
            <person name="Birren B."/>
            <person name="Fraser-Liggett C.M."/>
            <person name="Severson D.W."/>
        </authorList>
    </citation>
    <scope>NUCLEOTIDE SEQUENCE [LARGE SCALE GENOMIC DNA]</scope>
    <source>
        <strain evidence="1">Liverpool</strain>
    </source>
</reference>
<dbReference type="VEuPathDB" id="VectorBase:AAEL028015"/>
<dbReference type="Proteomes" id="UP000682892">
    <property type="component" value="Unassembled WGS sequence"/>
</dbReference>
<sequence length="67" mass="7700">MREELPGACDEHLFELEGLVRRFVAEANVAITSLLGSAPRRIRRDSHEESPAARFVRVHREGCRRRS</sequence>
<evidence type="ECO:0000313" key="1">
    <source>
        <dbReference type="EMBL" id="EAT32838.1"/>
    </source>
</evidence>
<dbReference type="AlphaFoldDB" id="Q16F32"/>
<dbReference type="PaxDb" id="7159-AAEL014922-PA"/>
<organism evidence="1 2">
    <name type="scientific">Aedes aegypti</name>
    <name type="common">Yellowfever mosquito</name>
    <name type="synonym">Culex aegypti</name>
    <dbReference type="NCBI Taxonomy" id="7159"/>
    <lineage>
        <taxon>Eukaryota</taxon>
        <taxon>Metazoa</taxon>
        <taxon>Ecdysozoa</taxon>
        <taxon>Arthropoda</taxon>
        <taxon>Hexapoda</taxon>
        <taxon>Insecta</taxon>
        <taxon>Pterygota</taxon>
        <taxon>Neoptera</taxon>
        <taxon>Endopterygota</taxon>
        <taxon>Diptera</taxon>
        <taxon>Nematocera</taxon>
        <taxon>Culicoidea</taxon>
        <taxon>Culicidae</taxon>
        <taxon>Culicinae</taxon>
        <taxon>Aedini</taxon>
        <taxon>Aedes</taxon>
        <taxon>Stegomyia</taxon>
    </lineage>
</organism>
<dbReference type="EMBL" id="CH478517">
    <property type="protein sequence ID" value="EAT32838.1"/>
    <property type="molecule type" value="Genomic_DNA"/>
</dbReference>
<accession>Q16F32</accession>
<dbReference type="eggNOG" id="KOG3182">
    <property type="taxonomic scope" value="Eukaryota"/>
</dbReference>
<dbReference type="HOGENOM" id="CLU_2814464_0_0_1"/>
<reference evidence="1" key="3">
    <citation type="submission" date="2012-09" db="EMBL/GenBank/DDBJ databases">
        <authorList>
            <consortium name="VectorBase"/>
        </authorList>
    </citation>
    <scope>NUCLEOTIDE SEQUENCE</scope>
    <source>
        <strain evidence="1">Liverpool</strain>
    </source>
</reference>
<protein>
    <submittedName>
        <fullName evidence="1">AAEL014922-PA</fullName>
    </submittedName>
</protein>
<gene>
    <name evidence="1" type="ORF">AaeL_AAEL014922</name>
</gene>
<proteinExistence type="predicted"/>
<dbReference type="STRING" id="7159.Q16F32"/>
<name>Q16F32_AEDAE</name>